<gene>
    <name evidence="2" type="ORF">EJN92_00375</name>
</gene>
<dbReference type="KEGG" id="upv:EJN92_00375"/>
<name>A0A3Q9BMU0_9BURK</name>
<dbReference type="PIRSF" id="PIRSF003180">
    <property type="entry name" value="DiGMPpdiest_YuxH"/>
    <property type="match status" value="1"/>
</dbReference>
<dbReference type="InterPro" id="IPR014408">
    <property type="entry name" value="dGMP_Pdiesterase_EAL/HD-GYP"/>
</dbReference>
<proteinExistence type="predicted"/>
<evidence type="ECO:0000259" key="1">
    <source>
        <dbReference type="PROSITE" id="PS51833"/>
    </source>
</evidence>
<protein>
    <submittedName>
        <fullName evidence="2">HDOD domain-containing protein</fullName>
    </submittedName>
</protein>
<organism evidence="2 3">
    <name type="scientific">Undibacterium parvum</name>
    <dbReference type="NCBI Taxonomy" id="401471"/>
    <lineage>
        <taxon>Bacteria</taxon>
        <taxon>Pseudomonadati</taxon>
        <taxon>Pseudomonadota</taxon>
        <taxon>Betaproteobacteria</taxon>
        <taxon>Burkholderiales</taxon>
        <taxon>Oxalobacteraceae</taxon>
        <taxon>Undibacterium</taxon>
    </lineage>
</organism>
<dbReference type="Proteomes" id="UP000275663">
    <property type="component" value="Chromosome"/>
</dbReference>
<keyword evidence="3" id="KW-1185">Reference proteome</keyword>
<evidence type="ECO:0000313" key="2">
    <source>
        <dbReference type="EMBL" id="AZP10621.1"/>
    </source>
</evidence>
<evidence type="ECO:0000313" key="3">
    <source>
        <dbReference type="Proteomes" id="UP000275663"/>
    </source>
</evidence>
<dbReference type="InterPro" id="IPR052340">
    <property type="entry name" value="RNase_Y/CdgJ"/>
</dbReference>
<reference evidence="2 3" key="1">
    <citation type="journal article" date="2011" name="Int. J. Syst. Evol. Microbiol.">
        <title>Description of Undibacterium oligocarboniphilum sp. nov., isolated from purified water, and Undibacterium pigrum strain CCUG 49012 as the type strain of Undibacterium parvum sp. nov., and emended descriptions of the genus Undibacterium and the species Undibacterium pigrum.</title>
        <authorList>
            <person name="Eder W."/>
            <person name="Wanner G."/>
            <person name="Ludwig W."/>
            <person name="Busse H.J."/>
            <person name="Ziemke-Kageler F."/>
            <person name="Lang E."/>
        </authorList>
    </citation>
    <scope>NUCLEOTIDE SEQUENCE [LARGE SCALE GENOMIC DNA]</scope>
    <source>
        <strain evidence="2 3">DSM 23061</strain>
    </source>
</reference>
<accession>A0A3Q9BMU0</accession>
<dbReference type="RefSeq" id="WP_126126020.1">
    <property type="nucleotide sequence ID" value="NZ_CP034464.1"/>
</dbReference>
<dbReference type="PANTHER" id="PTHR33525:SF4">
    <property type="entry name" value="CYCLIC DI-GMP PHOSPHODIESTERASE CDGJ"/>
    <property type="match status" value="1"/>
</dbReference>
<dbReference type="Gene3D" id="1.10.3210.10">
    <property type="entry name" value="Hypothetical protein af1432"/>
    <property type="match status" value="1"/>
</dbReference>
<dbReference type="EMBL" id="CP034464">
    <property type="protein sequence ID" value="AZP10621.1"/>
    <property type="molecule type" value="Genomic_DNA"/>
</dbReference>
<dbReference type="SUPFAM" id="SSF109604">
    <property type="entry name" value="HD-domain/PDEase-like"/>
    <property type="match status" value="1"/>
</dbReference>
<feature type="domain" description="HDOD" evidence="1">
    <location>
        <begin position="201"/>
        <end position="396"/>
    </location>
</feature>
<sequence>MNEVNFIVREPLLDPKQRVIGFQLSWQHPEQVTELSTADLSSLMEFVAEQLVDDDTGFLLGESVLFLDAVPELLAADGLKLLPPKNTVLLLSKRDFTSPATLDAIKELRQLGYGICMKGADLSTLERSFFSQISHIEVRLDAGNFASQAKVYAALKQSSVKMVSRNAASWQDFDACAALGLDSFVGKLHLMPRPNPAQKGLNSAQTTILQLMEMIRKNADIQQLETVVKRDAALAYKLLRYINSAGFGLRTEVQSLKHAVTILGYSPLYRWLSLLLATASTSGNSPVLLETAIVRGRFAELLGQPFMSKTEAENLFIAGMFSLLDRLLGIPMSEVLSSIQLPEAVTEALVSRSGPYGPYLALAEACELNSMLVGSLAESLRISPIDVNKAHLSALVWAKNIANL</sequence>
<dbReference type="PROSITE" id="PS51833">
    <property type="entry name" value="HDOD"/>
    <property type="match status" value="1"/>
</dbReference>
<dbReference type="PANTHER" id="PTHR33525">
    <property type="match status" value="1"/>
</dbReference>
<dbReference type="Pfam" id="PF08668">
    <property type="entry name" value="HDOD"/>
    <property type="match status" value="1"/>
</dbReference>
<dbReference type="AlphaFoldDB" id="A0A3Q9BMU0"/>
<dbReference type="InterPro" id="IPR013976">
    <property type="entry name" value="HDOD"/>
</dbReference>
<dbReference type="OrthoDB" id="9804751at2"/>